<reference evidence="1 2" key="1">
    <citation type="journal article" date="2013" name="Curr. Biol.">
        <title>The Genome of the Foraminiferan Reticulomyxa filosa.</title>
        <authorList>
            <person name="Glockner G."/>
            <person name="Hulsmann N."/>
            <person name="Schleicher M."/>
            <person name="Noegel A.A."/>
            <person name="Eichinger L."/>
            <person name="Gallinger C."/>
            <person name="Pawlowski J."/>
            <person name="Sierra R."/>
            <person name="Euteneuer U."/>
            <person name="Pillet L."/>
            <person name="Moustafa A."/>
            <person name="Platzer M."/>
            <person name="Groth M."/>
            <person name="Szafranski K."/>
            <person name="Schliwa M."/>
        </authorList>
    </citation>
    <scope>NUCLEOTIDE SEQUENCE [LARGE SCALE GENOMIC DNA]</scope>
</reference>
<keyword evidence="2" id="KW-1185">Reference proteome</keyword>
<dbReference type="InterPro" id="IPR011990">
    <property type="entry name" value="TPR-like_helical_dom_sf"/>
</dbReference>
<protein>
    <submittedName>
        <fullName evidence="1">Uncharacterized protein</fullName>
    </submittedName>
</protein>
<name>X6PBK5_RETFI</name>
<evidence type="ECO:0000313" key="2">
    <source>
        <dbReference type="Proteomes" id="UP000023152"/>
    </source>
</evidence>
<proteinExistence type="predicted"/>
<evidence type="ECO:0000313" key="1">
    <source>
        <dbReference type="EMBL" id="ETO35571.1"/>
    </source>
</evidence>
<dbReference type="AlphaFoldDB" id="X6PBK5"/>
<organism evidence="1 2">
    <name type="scientific">Reticulomyxa filosa</name>
    <dbReference type="NCBI Taxonomy" id="46433"/>
    <lineage>
        <taxon>Eukaryota</taxon>
        <taxon>Sar</taxon>
        <taxon>Rhizaria</taxon>
        <taxon>Retaria</taxon>
        <taxon>Foraminifera</taxon>
        <taxon>Monothalamids</taxon>
        <taxon>Reticulomyxidae</taxon>
        <taxon>Reticulomyxa</taxon>
    </lineage>
</organism>
<dbReference type="Proteomes" id="UP000023152">
    <property type="component" value="Unassembled WGS sequence"/>
</dbReference>
<dbReference type="EMBL" id="ASPP01001512">
    <property type="protein sequence ID" value="ETO35571.1"/>
    <property type="molecule type" value="Genomic_DNA"/>
</dbReference>
<comment type="caution">
    <text evidence="1">The sequence shown here is derived from an EMBL/GenBank/DDBJ whole genome shotgun (WGS) entry which is preliminary data.</text>
</comment>
<dbReference type="Gene3D" id="1.25.40.10">
    <property type="entry name" value="Tetratricopeptide repeat domain"/>
    <property type="match status" value="1"/>
</dbReference>
<sequence length="245" mass="28518">MTKEFHITPNIEHYNTLLRCFAPWAETHEEDAIKPMPKSKENFDLANANLREALQLLQQMMYVHRLVPNSFIFTTLFFLCKQAKNTKTCHELLHLMITHYFGNISFEDNLVSSLLTAAAADYDWQSVVELYNMIYSDHTSSDVTGYNRVQKVKRYLLYERTGNPRAKDIRLSIKDKVAYMAAQSVPNVFIFTFLYNCARSCMGKSLSNIEQTLQWIDSECKRFSIVPDAVMYMELIRIADIRPNV</sequence>
<accession>X6PBK5</accession>
<gene>
    <name evidence="1" type="ORF">RFI_01489</name>
</gene>